<dbReference type="Proteomes" id="UP001589828">
    <property type="component" value="Unassembled WGS sequence"/>
</dbReference>
<name>A0ABV6LFJ6_9SPHI</name>
<organism evidence="2 3">
    <name type="scientific">Mucilaginibacter angelicae</name>
    <dbReference type="NCBI Taxonomy" id="869718"/>
    <lineage>
        <taxon>Bacteria</taxon>
        <taxon>Pseudomonadati</taxon>
        <taxon>Bacteroidota</taxon>
        <taxon>Sphingobacteriia</taxon>
        <taxon>Sphingobacteriales</taxon>
        <taxon>Sphingobacteriaceae</taxon>
        <taxon>Mucilaginibacter</taxon>
    </lineage>
</organism>
<gene>
    <name evidence="2" type="ORF">ACFFGT_28600</name>
</gene>
<dbReference type="PROSITE" id="PS50093">
    <property type="entry name" value="PKD"/>
    <property type="match status" value="1"/>
</dbReference>
<reference evidence="2 3" key="1">
    <citation type="submission" date="2024-09" db="EMBL/GenBank/DDBJ databases">
        <authorList>
            <person name="Sun Q."/>
            <person name="Mori K."/>
        </authorList>
    </citation>
    <scope>NUCLEOTIDE SEQUENCE [LARGE SCALE GENOMIC DNA]</scope>
    <source>
        <strain evidence="2 3">NCAIM B.02415</strain>
    </source>
</reference>
<protein>
    <recommendedName>
        <fullName evidence="1">PKD domain-containing protein</fullName>
    </recommendedName>
</protein>
<dbReference type="InterPro" id="IPR035986">
    <property type="entry name" value="PKD_dom_sf"/>
</dbReference>
<dbReference type="Gene3D" id="2.60.40.10">
    <property type="entry name" value="Immunoglobulins"/>
    <property type="match status" value="1"/>
</dbReference>
<dbReference type="EMBL" id="JBHLTS010000078">
    <property type="protein sequence ID" value="MFC0518209.1"/>
    <property type="molecule type" value="Genomic_DNA"/>
</dbReference>
<evidence type="ECO:0000313" key="3">
    <source>
        <dbReference type="Proteomes" id="UP001589828"/>
    </source>
</evidence>
<comment type="caution">
    <text evidence="2">The sequence shown here is derived from an EMBL/GenBank/DDBJ whole genome shotgun (WGS) entry which is preliminary data.</text>
</comment>
<evidence type="ECO:0000259" key="1">
    <source>
        <dbReference type="PROSITE" id="PS50093"/>
    </source>
</evidence>
<dbReference type="InterPro" id="IPR000601">
    <property type="entry name" value="PKD_dom"/>
</dbReference>
<feature type="domain" description="PKD" evidence="1">
    <location>
        <begin position="152"/>
        <end position="204"/>
    </location>
</feature>
<dbReference type="RefSeq" id="WP_377025936.1">
    <property type="nucleotide sequence ID" value="NZ_JBHLTS010000078.1"/>
</dbReference>
<proteinExistence type="predicted"/>
<dbReference type="SUPFAM" id="SSF49299">
    <property type="entry name" value="PKD domain"/>
    <property type="match status" value="1"/>
</dbReference>
<keyword evidence="3" id="KW-1185">Reference proteome</keyword>
<dbReference type="PROSITE" id="PS51257">
    <property type="entry name" value="PROKAR_LIPOPROTEIN"/>
    <property type="match status" value="1"/>
</dbReference>
<sequence>MKSTKYILGISLLLALAAGCKKEEFTDTSFVKNTAEPGKLSVLFDITHDNTGLVTITPNGEGVTSYDIYYGDGGDTFVKVAAGKNVQHKYAEGNYTVKIVGHNLTGKTTTATQALTVAFRAPENLKVTLTTNGLNVNVSATADYETLFKVAYGDSTATNPVPSQSFLEGQTVTHAYAGAGSYTLTVTALSGGAETTVFTQAVKVGKQIDLPVTFDDPNYDYTLSDFGNNQSSLAADPANAANKVMKTLKPNGAEVWAGTTLGTASGFATKIPLTAAYAKMSVRVYSPAAGLDIKLKVEDHANGNHAVETDVKTTVANKWETLVFDFTQQAAGTPALDPTFTYDKASIFFDFGNPGSGKVFYADDFKLVAVPPVLKQINLPVTFDATDVNYTVTDFGNNQTADGVDPTNAANKVKITTKPNGAETWAGTTIGTPIGFSAKVPLTATSTKMSVRIYSPAVGIDIKLKLEDHNNGAKSVETDVLTTKANAWETLTFDFTKNSSGTPALDLSTNYDKASLFFDFNVAGNGKKFYWDDVMFIAPDPSSSVLGLPLTFESSTVTYAFTDFAGGAVSIINNPHVTGINTSSKVGQMIKYAGETYGGSFITLDNPIDFSTKKTFKMKVYSPRVGAKVLLKVENLTDGNTNYQQEVATTTANAWEELTFDYSAINTAKSYQKVVLIFDNGTQGDGSANYTFLFDDITLN</sequence>
<accession>A0ABV6LFJ6</accession>
<dbReference type="InterPro" id="IPR013783">
    <property type="entry name" value="Ig-like_fold"/>
</dbReference>
<evidence type="ECO:0000313" key="2">
    <source>
        <dbReference type="EMBL" id="MFC0518209.1"/>
    </source>
</evidence>
<dbReference type="Gene3D" id="2.60.120.260">
    <property type="entry name" value="Galactose-binding domain-like"/>
    <property type="match status" value="3"/>
</dbReference>